<comment type="caution">
    <text evidence="1">The sequence shown here is derived from an EMBL/GenBank/DDBJ whole genome shotgun (WGS) entry which is preliminary data.</text>
</comment>
<sequence>MRTKWSPLPSRSRLLSTSLCRRPVKSAPAMLSRIRQRNLPAAGNAIEVPVSTRLTTLAIVLFEIRPRLSVCTVHAGVVRQMSETGERSDDRPQAAAMLTACALLARSPRPSRAEAGQVRYKSRTGDVMVVEGRLRVAKGPSSSVQAHRAASRY</sequence>
<accession>A0ACC1N7L1</accession>
<dbReference type="Proteomes" id="UP001144978">
    <property type="component" value="Unassembled WGS sequence"/>
</dbReference>
<proteinExistence type="predicted"/>
<gene>
    <name evidence="1" type="ORF">NUW54_g11841</name>
</gene>
<evidence type="ECO:0000313" key="2">
    <source>
        <dbReference type="Proteomes" id="UP001144978"/>
    </source>
</evidence>
<keyword evidence="2" id="KW-1185">Reference proteome</keyword>
<protein>
    <submittedName>
        <fullName evidence="1">Uncharacterized protein</fullName>
    </submittedName>
</protein>
<evidence type="ECO:0000313" key="1">
    <source>
        <dbReference type="EMBL" id="KAJ2974783.1"/>
    </source>
</evidence>
<reference evidence="1" key="1">
    <citation type="submission" date="2022-08" db="EMBL/GenBank/DDBJ databases">
        <title>Genome Sequence of Pycnoporus sanguineus.</title>
        <authorList>
            <person name="Buettner E."/>
        </authorList>
    </citation>
    <scope>NUCLEOTIDE SEQUENCE</scope>
    <source>
        <strain evidence="1">CG-C14</strain>
    </source>
</reference>
<name>A0ACC1N7L1_9APHY</name>
<organism evidence="1 2">
    <name type="scientific">Trametes sanguinea</name>
    <dbReference type="NCBI Taxonomy" id="158606"/>
    <lineage>
        <taxon>Eukaryota</taxon>
        <taxon>Fungi</taxon>
        <taxon>Dikarya</taxon>
        <taxon>Basidiomycota</taxon>
        <taxon>Agaricomycotina</taxon>
        <taxon>Agaricomycetes</taxon>
        <taxon>Polyporales</taxon>
        <taxon>Polyporaceae</taxon>
        <taxon>Trametes</taxon>
    </lineage>
</organism>
<dbReference type="EMBL" id="JANSHE010004782">
    <property type="protein sequence ID" value="KAJ2974783.1"/>
    <property type="molecule type" value="Genomic_DNA"/>
</dbReference>